<proteinExistence type="predicted"/>
<dbReference type="InterPro" id="IPR016193">
    <property type="entry name" value="Cytidine_deaminase-like"/>
</dbReference>
<evidence type="ECO:0000256" key="3">
    <source>
        <dbReference type="ARBA" id="ARBA00022833"/>
    </source>
</evidence>
<dbReference type="Pfam" id="PF00383">
    <property type="entry name" value="dCMP_cyt_deam_1"/>
    <property type="match status" value="1"/>
</dbReference>
<dbReference type="GO" id="GO:0052717">
    <property type="term" value="F:tRNA-specific adenosine-34 deaminase activity"/>
    <property type="evidence" value="ECO:0007669"/>
    <property type="project" value="UniProtKB-EC"/>
</dbReference>
<dbReference type="EMBL" id="CAAALY010024465">
    <property type="protein sequence ID" value="VEL15389.1"/>
    <property type="molecule type" value="Genomic_DNA"/>
</dbReference>
<dbReference type="GO" id="GO:0002100">
    <property type="term" value="P:tRNA wobble adenosine to inosine editing"/>
    <property type="evidence" value="ECO:0007669"/>
    <property type="project" value="InterPro"/>
</dbReference>
<reference evidence="5" key="1">
    <citation type="submission" date="2018-11" db="EMBL/GenBank/DDBJ databases">
        <authorList>
            <consortium name="Pathogen Informatics"/>
        </authorList>
    </citation>
    <scope>NUCLEOTIDE SEQUENCE</scope>
</reference>
<protein>
    <recommendedName>
        <fullName evidence="4">CMP/dCMP-type deaminase domain-containing protein</fullName>
    </recommendedName>
</protein>
<dbReference type="AlphaFoldDB" id="A0A448WMS1"/>
<name>A0A448WMS1_9PLAT</name>
<organism evidence="5 6">
    <name type="scientific">Protopolystoma xenopodis</name>
    <dbReference type="NCBI Taxonomy" id="117903"/>
    <lineage>
        <taxon>Eukaryota</taxon>
        <taxon>Metazoa</taxon>
        <taxon>Spiralia</taxon>
        <taxon>Lophotrochozoa</taxon>
        <taxon>Platyhelminthes</taxon>
        <taxon>Monogenea</taxon>
        <taxon>Polyopisthocotylea</taxon>
        <taxon>Polystomatidea</taxon>
        <taxon>Polystomatidae</taxon>
        <taxon>Protopolystoma</taxon>
    </lineage>
</organism>
<keyword evidence="6" id="KW-1185">Reference proteome</keyword>
<feature type="domain" description="CMP/dCMP-type deaminase" evidence="4">
    <location>
        <begin position="1"/>
        <end position="117"/>
    </location>
</feature>
<gene>
    <name evidence="5" type="ORF">PXEA_LOCUS8829</name>
</gene>
<evidence type="ECO:0000256" key="1">
    <source>
        <dbReference type="ARBA" id="ARBA00022723"/>
    </source>
</evidence>
<accession>A0A448WMS1</accession>
<dbReference type="OrthoDB" id="408702at2759"/>
<dbReference type="GO" id="GO:0005634">
    <property type="term" value="C:nucleus"/>
    <property type="evidence" value="ECO:0007669"/>
    <property type="project" value="TreeGrafter"/>
</dbReference>
<dbReference type="PROSITE" id="PS51747">
    <property type="entry name" value="CYT_DCMP_DEAMINASES_2"/>
    <property type="match status" value="1"/>
</dbReference>
<keyword evidence="2" id="KW-0378">Hydrolase</keyword>
<dbReference type="PROSITE" id="PS00903">
    <property type="entry name" value="CYT_DCMP_DEAMINASES_1"/>
    <property type="match status" value="1"/>
</dbReference>
<dbReference type="Gene3D" id="3.40.140.10">
    <property type="entry name" value="Cytidine Deaminase, domain 2"/>
    <property type="match status" value="1"/>
</dbReference>
<dbReference type="PANTHER" id="PTHR11079">
    <property type="entry name" value="CYTOSINE DEAMINASE FAMILY MEMBER"/>
    <property type="match status" value="1"/>
</dbReference>
<dbReference type="PANTHER" id="PTHR11079:SF149">
    <property type="entry name" value="TRNA-SPECIFIC ADENOSINE DEAMINASE 2"/>
    <property type="match status" value="1"/>
</dbReference>
<dbReference type="InterPro" id="IPR002125">
    <property type="entry name" value="CMP_dCMP_dom"/>
</dbReference>
<sequence length="166" mass="18790">MDLIELCFQLAEEALYSDEVPIACAFLFNGNIVSKARNEVNVSKNATNHAEIIAIRRLEEYCRKNLLNLDEFVPRLTLFVTAEPCIMCTSALRTLFKSPPLKIIFGASNERFGGCGSVYNLDVLDMNLPQLSCVKGIEEKRSIDLLKRFYLTENVNAPISLRKLKR</sequence>
<keyword evidence="1" id="KW-0479">Metal-binding</keyword>
<dbReference type="CDD" id="cd01285">
    <property type="entry name" value="nucleoside_deaminase"/>
    <property type="match status" value="1"/>
</dbReference>
<evidence type="ECO:0000259" key="4">
    <source>
        <dbReference type="PROSITE" id="PS51747"/>
    </source>
</evidence>
<evidence type="ECO:0000313" key="6">
    <source>
        <dbReference type="Proteomes" id="UP000784294"/>
    </source>
</evidence>
<dbReference type="Proteomes" id="UP000784294">
    <property type="component" value="Unassembled WGS sequence"/>
</dbReference>
<dbReference type="InterPro" id="IPR016192">
    <property type="entry name" value="APOBEC/CMP_deaminase_Zn-bd"/>
</dbReference>
<comment type="caution">
    <text evidence="5">The sequence shown here is derived from an EMBL/GenBank/DDBJ whole genome shotgun (WGS) entry which is preliminary data.</text>
</comment>
<evidence type="ECO:0000313" key="5">
    <source>
        <dbReference type="EMBL" id="VEL15389.1"/>
    </source>
</evidence>
<dbReference type="GO" id="GO:0005737">
    <property type="term" value="C:cytoplasm"/>
    <property type="evidence" value="ECO:0007669"/>
    <property type="project" value="TreeGrafter"/>
</dbReference>
<keyword evidence="3" id="KW-0862">Zinc</keyword>
<dbReference type="SUPFAM" id="SSF53927">
    <property type="entry name" value="Cytidine deaminase-like"/>
    <property type="match status" value="1"/>
</dbReference>
<dbReference type="GO" id="GO:0008270">
    <property type="term" value="F:zinc ion binding"/>
    <property type="evidence" value="ECO:0007669"/>
    <property type="project" value="InterPro"/>
</dbReference>
<evidence type="ECO:0000256" key="2">
    <source>
        <dbReference type="ARBA" id="ARBA00022801"/>
    </source>
</evidence>